<accession>A0A1B6DD40</accession>
<proteinExistence type="predicted"/>
<dbReference type="Gene3D" id="2.20.100.10">
    <property type="entry name" value="Thrombospondin type-1 (TSP1) repeat"/>
    <property type="match status" value="1"/>
</dbReference>
<comment type="subcellular location">
    <subcellularLocation>
        <location evidence="1">Secreted</location>
    </subcellularLocation>
</comment>
<feature type="domain" description="ADAMTS/ADAMTS-like Spacer 1" evidence="4">
    <location>
        <begin position="48"/>
        <end position="160"/>
    </location>
</feature>
<evidence type="ECO:0000313" key="8">
    <source>
        <dbReference type="EMBL" id="JAS25075.1"/>
    </source>
</evidence>
<dbReference type="SUPFAM" id="SSF82895">
    <property type="entry name" value="TSP-1 type 1 repeat"/>
    <property type="match status" value="1"/>
</dbReference>
<dbReference type="GO" id="GO:0030198">
    <property type="term" value="P:extracellular matrix organization"/>
    <property type="evidence" value="ECO:0007669"/>
    <property type="project" value="TreeGrafter"/>
</dbReference>
<dbReference type="Gene3D" id="2.60.120.830">
    <property type="match status" value="1"/>
</dbReference>
<evidence type="ECO:0000313" key="9">
    <source>
        <dbReference type="EMBL" id="JAS35134.1"/>
    </source>
</evidence>
<evidence type="ECO:0000259" key="4">
    <source>
        <dbReference type="Pfam" id="PF05986"/>
    </source>
</evidence>
<protein>
    <recommendedName>
        <fullName evidence="4">ADAMTS/ADAMTS-like Spacer 1 domain-containing protein</fullName>
    </recommendedName>
</protein>
<dbReference type="EMBL" id="GEDC01013710">
    <property type="protein sequence ID" value="JAS23588.1"/>
    <property type="molecule type" value="Transcribed_RNA"/>
</dbReference>
<evidence type="ECO:0000313" key="6">
    <source>
        <dbReference type="EMBL" id="JAS21299.1"/>
    </source>
</evidence>
<dbReference type="FunFam" id="2.60.120.830:FF:000001">
    <property type="entry name" value="A disintegrin and metalloproteinase with thrombospondin motifs 1"/>
    <property type="match status" value="1"/>
</dbReference>
<evidence type="ECO:0000256" key="3">
    <source>
        <dbReference type="SAM" id="SignalP"/>
    </source>
</evidence>
<sequence>MKNMSPTIRFLFTLTVMHVSRDMVVGSYKVPSTCGACAGDNSTCRMFSGIFTKPQLPAGYNVVTTIPTGACSVSVAELKSSRNHLALRQADGGFILNGNWTTNWSGNYKESDNGATFTYIRPGEDSAESIYSPGPLHTPVELLIFYREPNPGIQYKYQLPVSGSQQENTISSSLPAENPLLNSEMYGTSRLNQSTGMEGNDVELSPRLRKRKVTWKVSGFSDCSKPCGGGYQVSIVLCVREYNQQTIPDRRCSSVRKPVLQTIRC</sequence>
<dbReference type="GO" id="GO:0004222">
    <property type="term" value="F:metalloendopeptidase activity"/>
    <property type="evidence" value="ECO:0007669"/>
    <property type="project" value="TreeGrafter"/>
</dbReference>
<name>A0A1B6DD40_9HEMI</name>
<dbReference type="GO" id="GO:0031012">
    <property type="term" value="C:extracellular matrix"/>
    <property type="evidence" value="ECO:0007669"/>
    <property type="project" value="TreeGrafter"/>
</dbReference>
<dbReference type="PANTHER" id="PTHR13723">
    <property type="entry name" value="ADAMTS A DISINTEGRIN AND METALLOPROTEASE WITH THROMBOSPONDIN MOTIFS PROTEASE"/>
    <property type="match status" value="1"/>
</dbReference>
<evidence type="ECO:0000256" key="2">
    <source>
        <dbReference type="ARBA" id="ARBA00022525"/>
    </source>
</evidence>
<feature type="non-terminal residue" evidence="7">
    <location>
        <position position="265"/>
    </location>
</feature>
<dbReference type="AlphaFoldDB" id="A0A1B6DD40"/>
<dbReference type="EMBL" id="GEDC01002164">
    <property type="protein sequence ID" value="JAS35134.1"/>
    <property type="molecule type" value="Transcribed_RNA"/>
</dbReference>
<keyword evidence="2" id="KW-0964">Secreted</keyword>
<gene>
    <name evidence="5" type="ORF">g.21809</name>
    <name evidence="6" type="ORF">g.21811</name>
    <name evidence="7" type="ORF">g.21813</name>
    <name evidence="9" type="ORF">g.21816</name>
    <name evidence="8" type="ORF">g.21818</name>
</gene>
<dbReference type="EMBL" id="GEDC01015999">
    <property type="protein sequence ID" value="JAS21299.1"/>
    <property type="molecule type" value="Transcribed_RNA"/>
</dbReference>
<evidence type="ECO:0000256" key="1">
    <source>
        <dbReference type="ARBA" id="ARBA00004613"/>
    </source>
</evidence>
<dbReference type="InterPro" id="IPR036383">
    <property type="entry name" value="TSP1_rpt_sf"/>
</dbReference>
<dbReference type="EMBL" id="GEDC01026834">
    <property type="protein sequence ID" value="JAS10464.1"/>
    <property type="molecule type" value="Transcribed_RNA"/>
</dbReference>
<feature type="signal peptide" evidence="3">
    <location>
        <begin position="1"/>
        <end position="26"/>
    </location>
</feature>
<dbReference type="GO" id="GO:0006508">
    <property type="term" value="P:proteolysis"/>
    <property type="evidence" value="ECO:0007669"/>
    <property type="project" value="TreeGrafter"/>
</dbReference>
<evidence type="ECO:0000313" key="7">
    <source>
        <dbReference type="EMBL" id="JAS23588.1"/>
    </source>
</evidence>
<dbReference type="EMBL" id="GEDC01012223">
    <property type="protein sequence ID" value="JAS25075.1"/>
    <property type="molecule type" value="Transcribed_RNA"/>
</dbReference>
<evidence type="ECO:0000313" key="5">
    <source>
        <dbReference type="EMBL" id="JAS10464.1"/>
    </source>
</evidence>
<dbReference type="Pfam" id="PF19030">
    <property type="entry name" value="TSP1_ADAMTS"/>
    <property type="match status" value="1"/>
</dbReference>
<organism evidence="7">
    <name type="scientific">Clastoptera arizonana</name>
    <name type="common">Arizona spittle bug</name>
    <dbReference type="NCBI Taxonomy" id="38151"/>
    <lineage>
        <taxon>Eukaryota</taxon>
        <taxon>Metazoa</taxon>
        <taxon>Ecdysozoa</taxon>
        <taxon>Arthropoda</taxon>
        <taxon>Hexapoda</taxon>
        <taxon>Insecta</taxon>
        <taxon>Pterygota</taxon>
        <taxon>Neoptera</taxon>
        <taxon>Paraneoptera</taxon>
        <taxon>Hemiptera</taxon>
        <taxon>Auchenorrhyncha</taxon>
        <taxon>Cercopoidea</taxon>
        <taxon>Clastopteridae</taxon>
        <taxon>Clastoptera</taxon>
    </lineage>
</organism>
<dbReference type="InterPro" id="IPR050439">
    <property type="entry name" value="ADAMTS_ADAMTS-like"/>
</dbReference>
<keyword evidence="3" id="KW-0732">Signal</keyword>
<reference evidence="7" key="1">
    <citation type="submission" date="2015-12" db="EMBL/GenBank/DDBJ databases">
        <title>De novo transcriptome assembly of four potential Pierce s Disease insect vectors from Arizona vineyards.</title>
        <authorList>
            <person name="Tassone E.E."/>
        </authorList>
    </citation>
    <scope>NUCLEOTIDE SEQUENCE</scope>
</reference>
<dbReference type="InterPro" id="IPR010294">
    <property type="entry name" value="ADAMTS_spacer1"/>
</dbReference>
<dbReference type="GO" id="GO:0005576">
    <property type="term" value="C:extracellular region"/>
    <property type="evidence" value="ECO:0007669"/>
    <property type="project" value="UniProtKB-SubCell"/>
</dbReference>
<dbReference type="Pfam" id="PF05986">
    <property type="entry name" value="ADAMTS_spacer1"/>
    <property type="match status" value="1"/>
</dbReference>
<dbReference type="PANTHER" id="PTHR13723:SF281">
    <property type="entry name" value="PAPILIN"/>
    <property type="match status" value="1"/>
</dbReference>
<feature type="chain" id="PRO_5008581295" description="ADAMTS/ADAMTS-like Spacer 1 domain-containing protein" evidence="3">
    <location>
        <begin position="27"/>
        <end position="265"/>
    </location>
</feature>